<protein>
    <recommendedName>
        <fullName evidence="4">DUF4230 domain-containing protein</fullName>
    </recommendedName>
</protein>
<proteinExistence type="predicted"/>
<evidence type="ECO:0008006" key="4">
    <source>
        <dbReference type="Google" id="ProtNLM"/>
    </source>
</evidence>
<evidence type="ECO:0000256" key="1">
    <source>
        <dbReference type="SAM" id="Phobius"/>
    </source>
</evidence>
<keyword evidence="1" id="KW-0812">Transmembrane</keyword>
<accession>A0A1G6C2G1</accession>
<dbReference type="Proteomes" id="UP000199228">
    <property type="component" value="Unassembled WGS sequence"/>
</dbReference>
<evidence type="ECO:0000313" key="2">
    <source>
        <dbReference type="EMBL" id="SDB27061.1"/>
    </source>
</evidence>
<keyword evidence="3" id="KW-1185">Reference proteome</keyword>
<gene>
    <name evidence="2" type="ORF">SAMN02910417_02016</name>
</gene>
<evidence type="ECO:0000313" key="3">
    <source>
        <dbReference type="Proteomes" id="UP000199228"/>
    </source>
</evidence>
<dbReference type="AlphaFoldDB" id="A0A1G6C2G1"/>
<keyword evidence="1" id="KW-0472">Membrane</keyword>
<sequence length="223" mass="25626">MKCVMHDLCYNKKALLVLKEGAFLMKSSKVARYFWCVVVIIIVIVVGIVAFKIYSNSHNKTVSEVYISDLIKIERLYMMDIPISGVVTVTKEKKDGKKEDAEYIHYQNAVVSAYIDVEDIEVKVDKENQEIDVTMPKAEFTNASIEYESKEILKRIRTFNDEDVDIDHLIVEDAKEKASKFRDTVEDTAQDTIYELIDTLVNDEETQYTIKVSVDGEAEDDEK</sequence>
<reference evidence="2 3" key="1">
    <citation type="submission" date="2016-10" db="EMBL/GenBank/DDBJ databases">
        <authorList>
            <person name="de Groot N.N."/>
        </authorList>
    </citation>
    <scope>NUCLEOTIDE SEQUENCE [LARGE SCALE GENOMIC DNA]</scope>
    <source>
        <strain evidence="2 3">DSM 3217</strain>
    </source>
</reference>
<feature type="transmembrane region" description="Helical" evidence="1">
    <location>
        <begin position="33"/>
        <end position="54"/>
    </location>
</feature>
<organism evidence="2 3">
    <name type="scientific">Eubacterium oxidoreducens</name>
    <dbReference type="NCBI Taxonomy" id="1732"/>
    <lineage>
        <taxon>Bacteria</taxon>
        <taxon>Bacillati</taxon>
        <taxon>Bacillota</taxon>
        <taxon>Clostridia</taxon>
        <taxon>Eubacteriales</taxon>
        <taxon>Eubacteriaceae</taxon>
        <taxon>Eubacterium</taxon>
    </lineage>
</organism>
<name>A0A1G6C2G1_EUBOX</name>
<keyword evidence="1" id="KW-1133">Transmembrane helix</keyword>
<dbReference type="EMBL" id="FMXR01000014">
    <property type="protein sequence ID" value="SDB27061.1"/>
    <property type="molecule type" value="Genomic_DNA"/>
</dbReference>